<dbReference type="PATRIC" id="fig|1674920.3.peg.3665"/>
<evidence type="ECO:0000313" key="5">
    <source>
        <dbReference type="Proteomes" id="UP000037551"/>
    </source>
</evidence>
<evidence type="ECO:0000313" key="4">
    <source>
        <dbReference type="EMBL" id="KMT52580.1"/>
    </source>
</evidence>
<dbReference type="PANTHER" id="PTHR10655:SF17">
    <property type="entry name" value="LYSOPHOSPHOLIPASE-LIKE PROTEIN 1"/>
    <property type="match status" value="1"/>
</dbReference>
<dbReference type="InterPro" id="IPR029058">
    <property type="entry name" value="AB_hydrolase_fold"/>
</dbReference>
<reference evidence="4 5" key="1">
    <citation type="submission" date="2015-06" db="EMBL/GenBank/DDBJ databases">
        <title>Draft genome sequence of an Antarctic Pseudomonas sp. strain KG01 with full potential for biotechnological applications.</title>
        <authorList>
            <person name="Pavlov M.S."/>
            <person name="Lira F."/>
            <person name="Martinez J.L."/>
            <person name="Marshall S.H."/>
        </authorList>
    </citation>
    <scope>NUCLEOTIDE SEQUENCE [LARGE SCALE GENOMIC DNA]</scope>
    <source>
        <strain evidence="4 5">KG01</strain>
    </source>
</reference>
<protein>
    <submittedName>
        <fullName evidence="4">Phospholipase</fullName>
    </submittedName>
</protein>
<dbReference type="InterPro" id="IPR050565">
    <property type="entry name" value="LYPA1-2/EST-like"/>
</dbReference>
<comment type="similarity">
    <text evidence="1">Belongs to the AB hydrolase superfamily. AB hydrolase 2 family.</text>
</comment>
<dbReference type="Pfam" id="PF02230">
    <property type="entry name" value="Abhydrolase_2"/>
    <property type="match status" value="1"/>
</dbReference>
<dbReference type="AlphaFoldDB" id="A0A0J8FQU5"/>
<keyword evidence="2" id="KW-0378">Hydrolase</keyword>
<dbReference type="OrthoDB" id="9801763at2"/>
<evidence type="ECO:0000256" key="2">
    <source>
        <dbReference type="ARBA" id="ARBA00022801"/>
    </source>
</evidence>
<dbReference type="RefSeq" id="WP_048730857.1">
    <property type="nucleotide sequence ID" value="NZ_LFMW01000024.1"/>
</dbReference>
<feature type="domain" description="Phospholipase/carboxylesterase/thioesterase" evidence="3">
    <location>
        <begin position="30"/>
        <end position="217"/>
    </location>
</feature>
<proteinExistence type="inferred from homology"/>
<dbReference type="Gene3D" id="3.40.50.1820">
    <property type="entry name" value="alpha/beta hydrolase"/>
    <property type="match status" value="1"/>
</dbReference>
<dbReference type="Proteomes" id="UP000037551">
    <property type="component" value="Unassembled WGS sequence"/>
</dbReference>
<organism evidence="4 5">
    <name type="scientific">Pseudomonas fildesensis</name>
    <dbReference type="NCBI Taxonomy" id="1674920"/>
    <lineage>
        <taxon>Bacteria</taxon>
        <taxon>Pseudomonadati</taxon>
        <taxon>Pseudomonadota</taxon>
        <taxon>Gammaproteobacteria</taxon>
        <taxon>Pseudomonadales</taxon>
        <taxon>Pseudomonadaceae</taxon>
        <taxon>Pseudomonas</taxon>
    </lineage>
</organism>
<dbReference type="PANTHER" id="PTHR10655">
    <property type="entry name" value="LYSOPHOSPHOLIPASE-RELATED"/>
    <property type="match status" value="1"/>
</dbReference>
<gene>
    <name evidence="4" type="ORF">ACR52_26100</name>
</gene>
<dbReference type="GO" id="GO:0016787">
    <property type="term" value="F:hydrolase activity"/>
    <property type="evidence" value="ECO:0007669"/>
    <property type="project" value="UniProtKB-KW"/>
</dbReference>
<accession>A0A0J8FQU5</accession>
<name>A0A0J8FQU5_9PSED</name>
<keyword evidence="5" id="KW-1185">Reference proteome</keyword>
<evidence type="ECO:0000259" key="3">
    <source>
        <dbReference type="Pfam" id="PF02230"/>
    </source>
</evidence>
<dbReference type="SUPFAM" id="SSF53474">
    <property type="entry name" value="alpha/beta-Hydrolases"/>
    <property type="match status" value="1"/>
</dbReference>
<sequence length="223" mass="24323">MRDTTFSDAAREPQTGLFFRKGCSTFTPKGRLILLHGVGSNEANLAALAESLPEDLEVILVRAPLQVGPQGFAWYQVNFTSNGPSFNQEQAEASRLLLHRFIEALPALPTVIAGFSQGGIMSASLGVTEPELVAGFAILSGRMLREIAPRIASAERLKSVTAFIAHGNQDAVLPVDWANEADAWLDRIGVKHETHFYNMAHEIIGEELADFSQWLSHTLSLPN</sequence>
<dbReference type="InterPro" id="IPR003140">
    <property type="entry name" value="PLipase/COase/thioEstase"/>
</dbReference>
<comment type="caution">
    <text evidence="4">The sequence shown here is derived from an EMBL/GenBank/DDBJ whole genome shotgun (WGS) entry which is preliminary data.</text>
</comment>
<evidence type="ECO:0000256" key="1">
    <source>
        <dbReference type="ARBA" id="ARBA00006499"/>
    </source>
</evidence>
<dbReference type="STRING" id="1674920.ACR52_26100"/>
<dbReference type="EMBL" id="LFMW01000024">
    <property type="protein sequence ID" value="KMT52580.1"/>
    <property type="molecule type" value="Genomic_DNA"/>
</dbReference>